<gene>
    <name evidence="1" type="ORF">NQ176_g1049</name>
</gene>
<reference evidence="1" key="1">
    <citation type="submission" date="2022-08" db="EMBL/GenBank/DDBJ databases">
        <title>Genome Sequence of Lecanicillium fungicola.</title>
        <authorList>
            <person name="Buettner E."/>
        </authorList>
    </citation>
    <scope>NUCLEOTIDE SEQUENCE</scope>
    <source>
        <strain evidence="1">Babe33</strain>
    </source>
</reference>
<organism evidence="1 2">
    <name type="scientific">Zarea fungicola</name>
    <dbReference type="NCBI Taxonomy" id="93591"/>
    <lineage>
        <taxon>Eukaryota</taxon>
        <taxon>Fungi</taxon>
        <taxon>Dikarya</taxon>
        <taxon>Ascomycota</taxon>
        <taxon>Pezizomycotina</taxon>
        <taxon>Sordariomycetes</taxon>
        <taxon>Hypocreomycetidae</taxon>
        <taxon>Hypocreales</taxon>
        <taxon>Cordycipitaceae</taxon>
        <taxon>Zarea</taxon>
    </lineage>
</organism>
<dbReference type="Proteomes" id="UP001143910">
    <property type="component" value="Unassembled WGS sequence"/>
</dbReference>
<keyword evidence="2" id="KW-1185">Reference proteome</keyword>
<name>A0ACC1NWU3_9HYPO</name>
<accession>A0ACC1NWU3</accession>
<protein>
    <submittedName>
        <fullName evidence="1">Uncharacterized protein</fullName>
    </submittedName>
</protein>
<evidence type="ECO:0000313" key="1">
    <source>
        <dbReference type="EMBL" id="KAJ2982961.1"/>
    </source>
</evidence>
<sequence>MAKTVNPHCEHTTNQRALAVTKDEMSHKVHNFSSDEQTSSLSPPEFTGREPMPKNAGLELSTPLRRRELVPRSTAQPSTRRVRRLDGEKLAAANPLFQPWTMESSKKVLDFSRNISPRKGEPKLRNHFEQATGGSFLGSRRQTRHGANSALLNSTLLNTTISDPDSSSSSSTSEIDVGDVTLPASLQLMDQPTEFSQRMARLRQDTCITILEDSISADKTSPEADEQSASEDIAQGEEGEGQHGNASEPLSPKDANARGEFPMRLVAQAMPTRVHIPKSVEKENRDTTGVSLAGADDLAEMPADELLWGNKPSSESGVASNLAFAQRGLSSPRKAPLIPQGPHTPTKDDFWKQSLVDCWNDDHSPRKAVKAALRSPMKRSNPIKTGKASFEAVKSQLAIEFLGELDASITGGKIAELAESTGGVRIEWSKTLSTTAGRANWKKETIRTTPSDGSEPSISYNHHASIELAEKVIDDENRLLNVLAHEFCHLANFMISGITNSPHGKEFKHWAAKCCEHFSSRGINVTTKHSYEIDFKYVWQCEGCASSYKRHSKSINIEKHRCGACKGTLVQIKPRPRNVGKPSEYQVFITDEMKALKLENPTSPQKVIMQLAAEKWANRPRSTDEDVGDVAAQLLGLSLGD</sequence>
<proteinExistence type="predicted"/>
<dbReference type="EMBL" id="JANJQO010000050">
    <property type="protein sequence ID" value="KAJ2982961.1"/>
    <property type="molecule type" value="Genomic_DNA"/>
</dbReference>
<evidence type="ECO:0000313" key="2">
    <source>
        <dbReference type="Proteomes" id="UP001143910"/>
    </source>
</evidence>
<comment type="caution">
    <text evidence="1">The sequence shown here is derived from an EMBL/GenBank/DDBJ whole genome shotgun (WGS) entry which is preliminary data.</text>
</comment>